<dbReference type="InterPro" id="IPR008700">
    <property type="entry name" value="TypeIII_avirulence_cleave"/>
</dbReference>
<keyword evidence="4" id="KW-1185">Reference proteome</keyword>
<proteinExistence type="predicted"/>
<evidence type="ECO:0000313" key="3">
    <source>
        <dbReference type="EMBL" id="KAF5937969.1"/>
    </source>
</evidence>
<organism evidence="3 4">
    <name type="scientific">Camellia sinensis</name>
    <name type="common">Tea plant</name>
    <name type="synonym">Thea sinensis</name>
    <dbReference type="NCBI Taxonomy" id="4442"/>
    <lineage>
        <taxon>Eukaryota</taxon>
        <taxon>Viridiplantae</taxon>
        <taxon>Streptophyta</taxon>
        <taxon>Embryophyta</taxon>
        <taxon>Tracheophyta</taxon>
        <taxon>Spermatophyta</taxon>
        <taxon>Magnoliopsida</taxon>
        <taxon>eudicotyledons</taxon>
        <taxon>Gunneridae</taxon>
        <taxon>Pentapetalae</taxon>
        <taxon>asterids</taxon>
        <taxon>Ericales</taxon>
        <taxon>Theaceae</taxon>
        <taxon>Camellia</taxon>
    </lineage>
</organism>
<feature type="compositionally biased region" description="Basic and acidic residues" evidence="1">
    <location>
        <begin position="69"/>
        <end position="79"/>
    </location>
</feature>
<dbReference type="GO" id="GO:0005886">
    <property type="term" value="C:plasma membrane"/>
    <property type="evidence" value="ECO:0007669"/>
    <property type="project" value="TreeGrafter"/>
</dbReference>
<name>A0A7J7GB47_CAMSI</name>
<reference evidence="3 4" key="2">
    <citation type="submission" date="2020-07" db="EMBL/GenBank/DDBJ databases">
        <title>Genome assembly of wild tea tree DASZ reveals pedigree and selection history of tea varieties.</title>
        <authorList>
            <person name="Zhang W."/>
        </authorList>
    </citation>
    <scope>NUCLEOTIDE SEQUENCE [LARGE SCALE GENOMIC DNA]</scope>
    <source>
        <strain evidence="4">cv. G240</strain>
        <tissue evidence="3">Leaf</tissue>
    </source>
</reference>
<sequence>MAQQRSHVPKFGNWESDNIPYTAYFENARKERASGVMMNPNDPEENPEAFMFGGRMGTGSDGVSNKSVSLEKQHTEGLHQHKGHRRNTSDQQKSGSHRSVTSESGSEKSSNSDYSLLQQKHRHTRSTTRKKSTTEVNNLGLASPGHDRLRSASNQLNDMSYGSAASVPKFGAWDERDPKSGEGFTVIFDKVKQEKHIAAATVPTMPPPPSNYMNSQKKNTRSKVCIHVFEFHLIMIYKHYDYIA</sequence>
<evidence type="ECO:0000313" key="4">
    <source>
        <dbReference type="Proteomes" id="UP000593564"/>
    </source>
</evidence>
<feature type="compositionally biased region" description="Basic residues" evidence="1">
    <location>
        <begin position="119"/>
        <end position="131"/>
    </location>
</feature>
<dbReference type="InterPro" id="IPR040387">
    <property type="entry name" value="RIN4/NOI4"/>
</dbReference>
<dbReference type="Proteomes" id="UP000593564">
    <property type="component" value="Unassembled WGS sequence"/>
</dbReference>
<dbReference type="PANTHER" id="PTHR33159:SF49">
    <property type="entry name" value="RPM1-INTERACTING PROTEIN 4"/>
    <property type="match status" value="1"/>
</dbReference>
<dbReference type="AlphaFoldDB" id="A0A7J7GB47"/>
<feature type="domain" description="RIN4 pathogenic type III effector avirulence factor Avr cleavage site" evidence="2">
    <location>
        <begin position="4"/>
        <end position="32"/>
    </location>
</feature>
<dbReference type="Pfam" id="PF05627">
    <property type="entry name" value="AvrRpt-cleavage"/>
    <property type="match status" value="2"/>
</dbReference>
<dbReference type="PANTHER" id="PTHR33159">
    <property type="entry name" value="RPM1-INTERACTING PROTEIN 4 (RIN4) FAMILY PROTEIN"/>
    <property type="match status" value="1"/>
</dbReference>
<accession>A0A7J7GB47</accession>
<dbReference type="EMBL" id="JACBKZ010000012">
    <property type="protein sequence ID" value="KAF5937969.1"/>
    <property type="molecule type" value="Genomic_DNA"/>
</dbReference>
<evidence type="ECO:0000256" key="1">
    <source>
        <dbReference type="SAM" id="MobiDB-lite"/>
    </source>
</evidence>
<comment type="caution">
    <text evidence="3">The sequence shown here is derived from an EMBL/GenBank/DDBJ whole genome shotgun (WGS) entry which is preliminary data.</text>
</comment>
<feature type="domain" description="RIN4 pathogenic type III effector avirulence factor Avr cleavage site" evidence="2">
    <location>
        <begin position="164"/>
        <end position="195"/>
    </location>
</feature>
<gene>
    <name evidence="3" type="ORF">HYC85_025475</name>
</gene>
<feature type="compositionally biased region" description="Polar residues" evidence="1">
    <location>
        <begin position="89"/>
        <end position="98"/>
    </location>
</feature>
<protein>
    <recommendedName>
        <fullName evidence="2">RIN4 pathogenic type III effector avirulence factor Avr cleavage site domain-containing protein</fullName>
    </recommendedName>
</protein>
<reference evidence="4" key="1">
    <citation type="journal article" date="2020" name="Nat. Commun.">
        <title>Genome assembly of wild tea tree DASZ reveals pedigree and selection history of tea varieties.</title>
        <authorList>
            <person name="Zhang W."/>
            <person name="Zhang Y."/>
            <person name="Qiu H."/>
            <person name="Guo Y."/>
            <person name="Wan H."/>
            <person name="Zhang X."/>
            <person name="Scossa F."/>
            <person name="Alseekh S."/>
            <person name="Zhang Q."/>
            <person name="Wang P."/>
            <person name="Xu L."/>
            <person name="Schmidt M.H."/>
            <person name="Jia X."/>
            <person name="Li D."/>
            <person name="Zhu A."/>
            <person name="Guo F."/>
            <person name="Chen W."/>
            <person name="Ni D."/>
            <person name="Usadel B."/>
            <person name="Fernie A.R."/>
            <person name="Wen W."/>
        </authorList>
    </citation>
    <scope>NUCLEOTIDE SEQUENCE [LARGE SCALE GENOMIC DNA]</scope>
    <source>
        <strain evidence="4">cv. G240</strain>
    </source>
</reference>
<feature type="compositionally biased region" description="Low complexity" evidence="1">
    <location>
        <begin position="99"/>
        <end position="115"/>
    </location>
</feature>
<evidence type="ECO:0000259" key="2">
    <source>
        <dbReference type="Pfam" id="PF05627"/>
    </source>
</evidence>
<feature type="region of interest" description="Disordered" evidence="1">
    <location>
        <begin position="34"/>
        <end position="152"/>
    </location>
</feature>